<gene>
    <name evidence="2" type="ORF">AKG39_07005</name>
</gene>
<proteinExistence type="predicted"/>
<name>A0A0L6U1L6_9FIRM</name>
<dbReference type="AlphaFoldDB" id="A0A0L6U1L6"/>
<sequence length="208" mass="23410">MQEIDPHFSESSYIVSRDLVKNHDPLVMSQNSQCSYDAAQGMFSVPVLGEGYSVHYPSGEVLNSKGEDFDNYSVKIIVLRYLMNAKAGINSGEMVSFKEFPDGALYYPNFYKRCLQVFANIGNEMPEALKKYMDAINASPMGKGDLSWQFTFMPGVKIACILWFGDDEFEAEGQILFDKSLTKVFNIKDLAILGDVFMISLKTFTFSL</sequence>
<dbReference type="InterPro" id="IPR024264">
    <property type="entry name" value="DUF3786"/>
</dbReference>
<evidence type="ECO:0000313" key="2">
    <source>
        <dbReference type="EMBL" id="KNZ42394.1"/>
    </source>
</evidence>
<feature type="domain" description="DUF3786" evidence="1">
    <location>
        <begin position="24"/>
        <end position="198"/>
    </location>
</feature>
<reference evidence="3" key="1">
    <citation type="submission" date="2015-07" db="EMBL/GenBank/DDBJ databases">
        <title>Draft genome sequence of Acetobacterium bakii DSM 8293, a potential psychrophilic chemical producer through syngas fermentation.</title>
        <authorList>
            <person name="Song Y."/>
            <person name="Hwang S."/>
            <person name="Cho B.-K."/>
        </authorList>
    </citation>
    <scope>NUCLEOTIDE SEQUENCE [LARGE SCALE GENOMIC DNA]</scope>
    <source>
        <strain evidence="3">DSM 8239</strain>
    </source>
</reference>
<evidence type="ECO:0000259" key="1">
    <source>
        <dbReference type="Pfam" id="PF12654"/>
    </source>
</evidence>
<dbReference type="Pfam" id="PF12654">
    <property type="entry name" value="DUF3786"/>
    <property type="match status" value="1"/>
</dbReference>
<comment type="caution">
    <text evidence="2">The sequence shown here is derived from an EMBL/GenBank/DDBJ whole genome shotgun (WGS) entry which is preliminary data.</text>
</comment>
<accession>A0A0L6U1L6</accession>
<protein>
    <recommendedName>
        <fullName evidence="1">DUF3786 domain-containing protein</fullName>
    </recommendedName>
</protein>
<organism evidence="2 3">
    <name type="scientific">Acetobacterium bakii</name>
    <dbReference type="NCBI Taxonomy" id="52689"/>
    <lineage>
        <taxon>Bacteria</taxon>
        <taxon>Bacillati</taxon>
        <taxon>Bacillota</taxon>
        <taxon>Clostridia</taxon>
        <taxon>Eubacteriales</taxon>
        <taxon>Eubacteriaceae</taxon>
        <taxon>Acetobacterium</taxon>
    </lineage>
</organism>
<keyword evidence="3" id="KW-1185">Reference proteome</keyword>
<dbReference type="STRING" id="52689.AKG39_07005"/>
<evidence type="ECO:0000313" key="3">
    <source>
        <dbReference type="Proteomes" id="UP000036873"/>
    </source>
</evidence>
<dbReference type="EMBL" id="LGYO01000015">
    <property type="protein sequence ID" value="KNZ42394.1"/>
    <property type="molecule type" value="Genomic_DNA"/>
</dbReference>
<dbReference type="Proteomes" id="UP000036873">
    <property type="component" value="Unassembled WGS sequence"/>
</dbReference>